<organism evidence="2">
    <name type="scientific">Sulfurisphaera javensis</name>
    <dbReference type="NCBI Taxonomy" id="2049879"/>
    <lineage>
        <taxon>Archaea</taxon>
        <taxon>Thermoproteota</taxon>
        <taxon>Thermoprotei</taxon>
        <taxon>Sulfolobales</taxon>
        <taxon>Sulfolobaceae</taxon>
        <taxon>Sulfurisphaera</taxon>
    </lineage>
</organism>
<keyword evidence="1" id="KW-0812">Transmembrane</keyword>
<accession>A0AAT9GQU3</accession>
<gene>
    <name evidence="2" type="primary">soxA_2</name>
    <name evidence="2" type="ORF">SJAV_10990</name>
</gene>
<dbReference type="EMBL" id="AP031322">
    <property type="protein sequence ID" value="BFH73155.1"/>
    <property type="molecule type" value="Genomic_DNA"/>
</dbReference>
<dbReference type="Gene3D" id="2.60.40.420">
    <property type="entry name" value="Cupredoxins - blue copper proteins"/>
    <property type="match status" value="1"/>
</dbReference>
<sequence length="175" mass="19471">MRIMSFLAHIKEHAELAWFIVMLTLVAIFSGWNIYGVTHGTSTSYRYGLPLFSGLPKQAQQAVIYFNSHPPSGKPYEVINGILVVNMSITQTTGYVPNVIVANTSEPIVIILYSPQVITGFFMRLPNGVVNVNAVPGTPSYIYFVTPSTPGNYTWRDPEYSAYNFSYFTGTLEVV</sequence>
<dbReference type="AlphaFoldDB" id="A0AAT9GQU3"/>
<name>A0AAT9GQU3_9CREN</name>
<dbReference type="SUPFAM" id="SSF49503">
    <property type="entry name" value="Cupredoxins"/>
    <property type="match status" value="1"/>
</dbReference>
<keyword evidence="1" id="KW-0472">Membrane</keyword>
<dbReference type="InterPro" id="IPR053624">
    <property type="entry name" value="Cytochrome_c_oxidase_su2-like"/>
</dbReference>
<protein>
    <submittedName>
        <fullName evidence="2">Proton pump complex quinol oxidase subunit SoxA</fullName>
    </submittedName>
</protein>
<dbReference type="InterPro" id="IPR008972">
    <property type="entry name" value="Cupredoxin"/>
</dbReference>
<evidence type="ECO:0000256" key="1">
    <source>
        <dbReference type="SAM" id="Phobius"/>
    </source>
</evidence>
<dbReference type="NCBIfam" id="NF041074">
    <property type="entry name" value="quin_ox_SoxA"/>
    <property type="match status" value="1"/>
</dbReference>
<reference evidence="2" key="1">
    <citation type="submission" date="2024-03" db="EMBL/GenBank/DDBJ databases">
        <title>Complete genome sequence of Sulfurisphaera javensis strain KD-1.</title>
        <authorList>
            <person name="Sakai H."/>
            <person name="Nur N."/>
            <person name="Suwanto A."/>
            <person name="Kurosawa N."/>
        </authorList>
    </citation>
    <scope>NUCLEOTIDE SEQUENCE</scope>
    <source>
        <strain evidence="2">KD-1</strain>
    </source>
</reference>
<dbReference type="KEGG" id="sjv:SJAV_10990"/>
<feature type="transmembrane region" description="Helical" evidence="1">
    <location>
        <begin position="16"/>
        <end position="35"/>
    </location>
</feature>
<proteinExistence type="predicted"/>
<keyword evidence="1" id="KW-1133">Transmembrane helix</keyword>
<evidence type="ECO:0000313" key="2">
    <source>
        <dbReference type="EMBL" id="BFH73155.1"/>
    </source>
</evidence>